<dbReference type="InterPro" id="IPR002401">
    <property type="entry name" value="Cyt_P450_E_grp-I"/>
</dbReference>
<evidence type="ECO:0000256" key="4">
    <source>
        <dbReference type="ARBA" id="ARBA00004406"/>
    </source>
</evidence>
<dbReference type="VEuPathDB" id="VectorBase:SCAU000164"/>
<accession>A0A1I8NLW3</accession>
<evidence type="ECO:0000256" key="10">
    <source>
        <dbReference type="ARBA" id="ARBA00023002"/>
    </source>
</evidence>
<evidence type="ECO:0000313" key="17">
    <source>
        <dbReference type="Proteomes" id="UP000095300"/>
    </source>
</evidence>
<keyword evidence="6 14" id="KW-0349">Heme</keyword>
<dbReference type="InterPro" id="IPR036396">
    <property type="entry name" value="Cyt_P450_sf"/>
</dbReference>
<dbReference type="InterPro" id="IPR017972">
    <property type="entry name" value="Cyt_P450_CS"/>
</dbReference>
<evidence type="ECO:0000256" key="13">
    <source>
        <dbReference type="ARBA" id="ARBA00023136"/>
    </source>
</evidence>
<dbReference type="GO" id="GO:0005789">
    <property type="term" value="C:endoplasmic reticulum membrane"/>
    <property type="evidence" value="ECO:0007669"/>
    <property type="project" value="UniProtKB-SubCell"/>
</dbReference>
<comment type="function">
    <text evidence="2">May be involved in the metabolism of insect hormones and in the breakdown of synthetic insecticides.</text>
</comment>
<dbReference type="GO" id="GO:0004497">
    <property type="term" value="F:monooxygenase activity"/>
    <property type="evidence" value="ECO:0007669"/>
    <property type="project" value="UniProtKB-KW"/>
</dbReference>
<keyword evidence="17" id="KW-1185">Reference proteome</keyword>
<dbReference type="GO" id="GO:0005506">
    <property type="term" value="F:iron ion binding"/>
    <property type="evidence" value="ECO:0007669"/>
    <property type="project" value="InterPro"/>
</dbReference>
<keyword evidence="11 14" id="KW-0408">Iron</keyword>
<keyword evidence="13" id="KW-0472">Membrane</keyword>
<evidence type="ECO:0000313" key="16">
    <source>
        <dbReference type="EnsemblMetazoa" id="SCAU000164-PA"/>
    </source>
</evidence>
<evidence type="ECO:0000256" key="3">
    <source>
        <dbReference type="ARBA" id="ARBA00004174"/>
    </source>
</evidence>
<comment type="subcellular location">
    <subcellularLocation>
        <location evidence="4">Endoplasmic reticulum membrane</location>
        <topology evidence="4">Peripheral membrane protein</topology>
    </subcellularLocation>
    <subcellularLocation>
        <location evidence="3">Microsome membrane</location>
        <topology evidence="3">Peripheral membrane protein</topology>
    </subcellularLocation>
</comment>
<dbReference type="InterPro" id="IPR001128">
    <property type="entry name" value="Cyt_P450"/>
</dbReference>
<evidence type="ECO:0000256" key="12">
    <source>
        <dbReference type="ARBA" id="ARBA00023033"/>
    </source>
</evidence>
<evidence type="ECO:0000256" key="1">
    <source>
        <dbReference type="ARBA" id="ARBA00001971"/>
    </source>
</evidence>
<dbReference type="Pfam" id="PF00067">
    <property type="entry name" value="p450"/>
    <property type="match status" value="1"/>
</dbReference>
<keyword evidence="12 15" id="KW-0503">Monooxygenase</keyword>
<dbReference type="Proteomes" id="UP000095300">
    <property type="component" value="Unassembled WGS sequence"/>
</dbReference>
<dbReference type="InterPro" id="IPR050476">
    <property type="entry name" value="Insect_CytP450_Detox"/>
</dbReference>
<dbReference type="PANTHER" id="PTHR24292">
    <property type="entry name" value="CYTOCHROME P450"/>
    <property type="match status" value="1"/>
</dbReference>
<organism evidence="16 17">
    <name type="scientific">Stomoxys calcitrans</name>
    <name type="common">Stable fly</name>
    <name type="synonym">Conops calcitrans</name>
    <dbReference type="NCBI Taxonomy" id="35570"/>
    <lineage>
        <taxon>Eukaryota</taxon>
        <taxon>Metazoa</taxon>
        <taxon>Ecdysozoa</taxon>
        <taxon>Arthropoda</taxon>
        <taxon>Hexapoda</taxon>
        <taxon>Insecta</taxon>
        <taxon>Pterygota</taxon>
        <taxon>Neoptera</taxon>
        <taxon>Endopterygota</taxon>
        <taxon>Diptera</taxon>
        <taxon>Brachycera</taxon>
        <taxon>Muscomorpha</taxon>
        <taxon>Muscoidea</taxon>
        <taxon>Muscidae</taxon>
        <taxon>Stomoxys</taxon>
    </lineage>
</organism>
<gene>
    <name evidence="16" type="primary">106083113</name>
</gene>
<keyword evidence="9" id="KW-0492">Microsome</keyword>
<evidence type="ECO:0000256" key="14">
    <source>
        <dbReference type="PIRSR" id="PIRSR602401-1"/>
    </source>
</evidence>
<dbReference type="PANTHER" id="PTHR24292:SF54">
    <property type="entry name" value="CYP9F3-RELATED"/>
    <property type="match status" value="1"/>
</dbReference>
<evidence type="ECO:0000256" key="2">
    <source>
        <dbReference type="ARBA" id="ARBA00003690"/>
    </source>
</evidence>
<dbReference type="Gene3D" id="1.10.630.10">
    <property type="entry name" value="Cytochrome P450"/>
    <property type="match status" value="1"/>
</dbReference>
<dbReference type="PRINTS" id="PR00385">
    <property type="entry name" value="P450"/>
</dbReference>
<keyword evidence="7 14" id="KW-0479">Metal-binding</keyword>
<comment type="cofactor">
    <cofactor evidence="1 14">
        <name>heme</name>
        <dbReference type="ChEBI" id="CHEBI:30413"/>
    </cofactor>
</comment>
<dbReference type="KEGG" id="scac:106083113"/>
<name>A0A1I8NLW3_STOCA</name>
<dbReference type="GO" id="GO:0020037">
    <property type="term" value="F:heme binding"/>
    <property type="evidence" value="ECO:0007669"/>
    <property type="project" value="InterPro"/>
</dbReference>
<dbReference type="STRING" id="35570.A0A1I8NLW3"/>
<dbReference type="GO" id="GO:0016705">
    <property type="term" value="F:oxidoreductase activity, acting on paired donors, with incorporation or reduction of molecular oxygen"/>
    <property type="evidence" value="ECO:0007669"/>
    <property type="project" value="InterPro"/>
</dbReference>
<sequence>MWLEVLCLVTLLAFLFYRWVTVNNDFFAKRGIPYDKPSFLMGSFVEIFRRQKPMYDVIIDLYNKHDGKVYGIFDQRQPLLLIRDPELIKLMAIRDFEHFPNHRNAFLKDDAHESHIFGSSLFFLQNAKWKEMRNTLSPAFTGSKLRNTFLLMNEVGQQIGVYLDGEIAKKCDHMGGMDLNLKDLAKRFTSDVIATTAFGVQVNSFSDADNEFYTMGKKMTSFTFWQNIKFVMISNFGKLCKLLNIDLFDKKLTSYYMNLVMNTMAYRKQHNVVRPDMINMLMEAQGLLGKDKPNKGKYEWTDTDMVAQCLLFFIAGYETVSSLMCFTALELMFNPKIQEKLYEEISKVSQELGDQPLTYEVIQNMTYLDMIISEVLRKWPGTLAVDRVCTKEISYDLDNGQKLTINAGDAVWFPINALHMDAKYWPEPEKFMPERFSEENKEKIIPFTYMPFGVGPRNCIGSRLALLEAKSYIYYLVRDYRIESSPQMYNPTKLSPNFFEMVPEGGFWFRLVQRKFVVEKLPDIDYEY</sequence>
<dbReference type="OrthoDB" id="2789670at2759"/>
<dbReference type="EnsemblMetazoa" id="SCAU000164-RA">
    <property type="protein sequence ID" value="SCAU000164-PA"/>
    <property type="gene ID" value="SCAU000164"/>
</dbReference>
<dbReference type="CDD" id="cd11056">
    <property type="entry name" value="CYP6-like"/>
    <property type="match status" value="1"/>
</dbReference>
<evidence type="ECO:0000256" key="7">
    <source>
        <dbReference type="ARBA" id="ARBA00022723"/>
    </source>
</evidence>
<comment type="similarity">
    <text evidence="5 15">Belongs to the cytochrome P450 family.</text>
</comment>
<dbReference type="PRINTS" id="PR00463">
    <property type="entry name" value="EP450I"/>
</dbReference>
<reference evidence="16" key="1">
    <citation type="submission" date="2020-05" db="UniProtKB">
        <authorList>
            <consortium name="EnsemblMetazoa"/>
        </authorList>
    </citation>
    <scope>IDENTIFICATION</scope>
    <source>
        <strain evidence="16">USDA</strain>
    </source>
</reference>
<evidence type="ECO:0000256" key="9">
    <source>
        <dbReference type="ARBA" id="ARBA00022848"/>
    </source>
</evidence>
<protein>
    <recommendedName>
        <fullName evidence="18">Cytochrome P450</fullName>
    </recommendedName>
</protein>
<proteinExistence type="inferred from homology"/>
<evidence type="ECO:0008006" key="18">
    <source>
        <dbReference type="Google" id="ProtNLM"/>
    </source>
</evidence>
<dbReference type="AlphaFoldDB" id="A0A1I8NLW3"/>
<evidence type="ECO:0000256" key="6">
    <source>
        <dbReference type="ARBA" id="ARBA00022617"/>
    </source>
</evidence>
<evidence type="ECO:0000256" key="8">
    <source>
        <dbReference type="ARBA" id="ARBA00022824"/>
    </source>
</evidence>
<dbReference type="SUPFAM" id="SSF48264">
    <property type="entry name" value="Cytochrome P450"/>
    <property type="match status" value="1"/>
</dbReference>
<keyword evidence="8" id="KW-0256">Endoplasmic reticulum</keyword>
<keyword evidence="10 15" id="KW-0560">Oxidoreductase</keyword>
<dbReference type="PROSITE" id="PS00086">
    <property type="entry name" value="CYTOCHROME_P450"/>
    <property type="match status" value="1"/>
</dbReference>
<feature type="binding site" description="axial binding residue" evidence="14">
    <location>
        <position position="459"/>
    </location>
    <ligand>
        <name>heme</name>
        <dbReference type="ChEBI" id="CHEBI:30413"/>
    </ligand>
    <ligandPart>
        <name>Fe</name>
        <dbReference type="ChEBI" id="CHEBI:18248"/>
    </ligandPart>
</feature>
<evidence type="ECO:0000256" key="5">
    <source>
        <dbReference type="ARBA" id="ARBA00010617"/>
    </source>
</evidence>
<evidence type="ECO:0000256" key="15">
    <source>
        <dbReference type="RuleBase" id="RU000461"/>
    </source>
</evidence>
<evidence type="ECO:0000256" key="11">
    <source>
        <dbReference type="ARBA" id="ARBA00023004"/>
    </source>
</evidence>
<dbReference type="FunFam" id="1.10.630.10:FF:000042">
    <property type="entry name" value="Cytochrome P450"/>
    <property type="match status" value="1"/>
</dbReference>